<name>A0A7J9KCG9_9ROSI</name>
<keyword evidence="2" id="KW-1185">Reference proteome</keyword>
<comment type="caution">
    <text evidence="1">The sequence shown here is derived from an EMBL/GenBank/DDBJ whole genome shotgun (WGS) entry which is preliminary data.</text>
</comment>
<dbReference type="Proteomes" id="UP000593575">
    <property type="component" value="Unassembled WGS sequence"/>
</dbReference>
<organism evidence="1 2">
    <name type="scientific">Gossypium armourianum</name>
    <dbReference type="NCBI Taxonomy" id="34283"/>
    <lineage>
        <taxon>Eukaryota</taxon>
        <taxon>Viridiplantae</taxon>
        <taxon>Streptophyta</taxon>
        <taxon>Embryophyta</taxon>
        <taxon>Tracheophyta</taxon>
        <taxon>Spermatophyta</taxon>
        <taxon>Magnoliopsida</taxon>
        <taxon>eudicotyledons</taxon>
        <taxon>Gunneridae</taxon>
        <taxon>Pentapetalae</taxon>
        <taxon>rosids</taxon>
        <taxon>malvids</taxon>
        <taxon>Malvales</taxon>
        <taxon>Malvaceae</taxon>
        <taxon>Malvoideae</taxon>
        <taxon>Gossypium</taxon>
    </lineage>
</organism>
<gene>
    <name evidence="1" type="ORF">Goarm_001284</name>
</gene>
<evidence type="ECO:0000313" key="2">
    <source>
        <dbReference type="Proteomes" id="UP000593575"/>
    </source>
</evidence>
<accession>A0A7J9KCG9</accession>
<evidence type="ECO:0000313" key="1">
    <source>
        <dbReference type="EMBL" id="MBA0844162.1"/>
    </source>
</evidence>
<proteinExistence type="predicted"/>
<sequence>MLHLSLIQQRLLTCQFSSLPLTDASNIDPNNKRGSFSRTFVKWVSGLAVGSSLGAVYWWYSTSASDWGSAFFKKPFLSFSEWSMESDESTTDGSKTVFHKLALPDYSSKFIFGEVYRRKVFFNYEKRLRLRSPPEKVNG</sequence>
<reference evidence="1 2" key="1">
    <citation type="journal article" date="2019" name="Genome Biol. Evol.">
        <title>Insights into the evolution of the New World diploid cottons (Gossypium, subgenus Houzingenia) based on genome sequencing.</title>
        <authorList>
            <person name="Grover C.E."/>
            <person name="Arick M.A. 2nd"/>
            <person name="Thrash A."/>
            <person name="Conover J.L."/>
            <person name="Sanders W.S."/>
            <person name="Peterson D.G."/>
            <person name="Frelichowski J.E."/>
            <person name="Scheffler J.A."/>
            <person name="Scheffler B.E."/>
            <person name="Wendel J.F."/>
        </authorList>
    </citation>
    <scope>NUCLEOTIDE SEQUENCE [LARGE SCALE GENOMIC DNA]</scope>
    <source>
        <strain evidence="1">6</strain>
        <tissue evidence="1">Leaf</tissue>
    </source>
</reference>
<protein>
    <submittedName>
        <fullName evidence="1">Uncharacterized protein</fullName>
    </submittedName>
</protein>
<dbReference type="AlphaFoldDB" id="A0A7J9KCG9"/>
<dbReference type="EMBL" id="JABFAE010000013">
    <property type="protein sequence ID" value="MBA0844162.1"/>
    <property type="molecule type" value="Genomic_DNA"/>
</dbReference>